<dbReference type="NCBIfam" id="TIGR02909">
    <property type="entry name" value="spore_YkwD"/>
    <property type="match status" value="1"/>
</dbReference>
<dbReference type="InterPro" id="IPR014044">
    <property type="entry name" value="CAP_dom"/>
</dbReference>
<evidence type="ECO:0000256" key="1">
    <source>
        <dbReference type="SAM" id="MobiDB-lite"/>
    </source>
</evidence>
<name>A0A4R3KSH0_9FIRM</name>
<feature type="region of interest" description="Disordered" evidence="1">
    <location>
        <begin position="75"/>
        <end position="99"/>
    </location>
</feature>
<protein>
    <submittedName>
        <fullName evidence="4">Putative YkwD family protein</fullName>
    </submittedName>
</protein>
<dbReference type="OrthoDB" id="9783944at2"/>
<evidence type="ECO:0000256" key="2">
    <source>
        <dbReference type="SAM" id="SignalP"/>
    </source>
</evidence>
<reference evidence="4 5" key="1">
    <citation type="submission" date="2019-03" db="EMBL/GenBank/DDBJ databases">
        <title>Genomic Encyclopedia of Type Strains, Phase IV (KMG-IV): sequencing the most valuable type-strain genomes for metagenomic binning, comparative biology and taxonomic classification.</title>
        <authorList>
            <person name="Goeker M."/>
        </authorList>
    </citation>
    <scope>NUCLEOTIDE SEQUENCE [LARGE SCALE GENOMIC DNA]</scope>
    <source>
        <strain evidence="4 5">DSM 26752</strain>
    </source>
</reference>
<dbReference type="RefSeq" id="WP_132028237.1">
    <property type="nucleotide sequence ID" value="NZ_CP068564.1"/>
</dbReference>
<dbReference type="Proteomes" id="UP000294567">
    <property type="component" value="Unassembled WGS sequence"/>
</dbReference>
<dbReference type="PANTHER" id="PTHR31157:SF1">
    <property type="entry name" value="SCP DOMAIN-CONTAINING PROTEIN"/>
    <property type="match status" value="1"/>
</dbReference>
<dbReference type="AlphaFoldDB" id="A0A4R3KSH0"/>
<dbReference type="PANTHER" id="PTHR31157">
    <property type="entry name" value="SCP DOMAIN-CONTAINING PROTEIN"/>
    <property type="match status" value="1"/>
</dbReference>
<dbReference type="InterPro" id="IPR014258">
    <property type="entry name" value="CAP_domain_YkwD-like"/>
</dbReference>
<proteinExistence type="predicted"/>
<feature type="chain" id="PRO_5020780830" evidence="2">
    <location>
        <begin position="26"/>
        <end position="226"/>
    </location>
</feature>
<keyword evidence="5" id="KW-1185">Reference proteome</keyword>
<feature type="signal peptide" evidence="2">
    <location>
        <begin position="1"/>
        <end position="25"/>
    </location>
</feature>
<gene>
    <name evidence="4" type="ORF">EDD65_10933</name>
</gene>
<evidence type="ECO:0000259" key="3">
    <source>
        <dbReference type="Pfam" id="PF00188"/>
    </source>
</evidence>
<dbReference type="InterPro" id="IPR035940">
    <property type="entry name" value="CAP_sf"/>
</dbReference>
<keyword evidence="2" id="KW-0732">Signal</keyword>
<sequence length="226" mass="25542">MNKNSKKILISLATTILLSTSVGQAANINYKNNTYYSPYGQYNRRGYVIAYNNYSNNYLQNRYNNIIIRLTPEYTDDSLDKPSNPETKSSNPIPEIEVESSTSIEKEVVRLVNIERQKEGLTPLIYSSELSKVARIKSQDMADKNYFNHTSPTYGDPFNMMKNFGIKYRIAGENIAKGYASAESVVNGWMNSSGHRANILNPSFGKIGVGYAEINGTTYWTQMFTD</sequence>
<organism evidence="4 5">
    <name type="scientific">Keratinibaculum paraultunense</name>
    <dbReference type="NCBI Taxonomy" id="1278232"/>
    <lineage>
        <taxon>Bacteria</taxon>
        <taxon>Bacillati</taxon>
        <taxon>Bacillota</taxon>
        <taxon>Tissierellia</taxon>
        <taxon>Tissierellales</taxon>
        <taxon>Tepidimicrobiaceae</taxon>
        <taxon>Keratinibaculum</taxon>
    </lineage>
</organism>
<evidence type="ECO:0000313" key="5">
    <source>
        <dbReference type="Proteomes" id="UP000294567"/>
    </source>
</evidence>
<dbReference type="SUPFAM" id="SSF55797">
    <property type="entry name" value="PR-1-like"/>
    <property type="match status" value="1"/>
</dbReference>
<dbReference type="Pfam" id="PF00188">
    <property type="entry name" value="CAP"/>
    <property type="match status" value="1"/>
</dbReference>
<dbReference type="CDD" id="cd05379">
    <property type="entry name" value="CAP_bacterial"/>
    <property type="match status" value="1"/>
</dbReference>
<accession>A0A4R3KSH0</accession>
<evidence type="ECO:0000313" key="4">
    <source>
        <dbReference type="EMBL" id="TCS87992.1"/>
    </source>
</evidence>
<feature type="domain" description="SCP" evidence="3">
    <location>
        <begin position="109"/>
        <end position="224"/>
    </location>
</feature>
<dbReference type="Gene3D" id="3.40.33.10">
    <property type="entry name" value="CAP"/>
    <property type="match status" value="1"/>
</dbReference>
<comment type="caution">
    <text evidence="4">The sequence shown here is derived from an EMBL/GenBank/DDBJ whole genome shotgun (WGS) entry which is preliminary data.</text>
</comment>
<dbReference type="EMBL" id="SMAE01000009">
    <property type="protein sequence ID" value="TCS87992.1"/>
    <property type="molecule type" value="Genomic_DNA"/>
</dbReference>